<dbReference type="RefSeq" id="WP_017085688.1">
    <property type="nucleotide sequence ID" value="NZ_CAWNZY010000082.1"/>
</dbReference>
<accession>A0A2T5DXG0</accession>
<dbReference type="Proteomes" id="UP000244080">
    <property type="component" value="Unassembled WGS sequence"/>
</dbReference>
<proteinExistence type="predicted"/>
<gene>
    <name evidence="1" type="ORF">CWO36_24125</name>
</gene>
<protein>
    <submittedName>
        <fullName evidence="1">Uncharacterized protein</fullName>
    </submittedName>
</protein>
<sequence length="89" mass="10159">MGKKSKDKQILTLIRQCQELALTATTEQTAKAEIVIDSLKKQFPEPHEAKRDLGHVIERIFSEHGDSVGAVVVDRFVRPLMNTRFSRRI</sequence>
<organism evidence="1 2">
    <name type="scientific">Vibrio splendidus</name>
    <dbReference type="NCBI Taxonomy" id="29497"/>
    <lineage>
        <taxon>Bacteria</taxon>
        <taxon>Pseudomonadati</taxon>
        <taxon>Pseudomonadota</taxon>
        <taxon>Gammaproteobacteria</taxon>
        <taxon>Vibrionales</taxon>
        <taxon>Vibrionaceae</taxon>
        <taxon>Vibrio</taxon>
    </lineage>
</organism>
<evidence type="ECO:0000313" key="1">
    <source>
        <dbReference type="EMBL" id="PTP11771.1"/>
    </source>
</evidence>
<name>A0A2T5DXG0_VIBSP</name>
<dbReference type="EMBL" id="PIGA01000068">
    <property type="protein sequence ID" value="PTP11771.1"/>
    <property type="molecule type" value="Genomic_DNA"/>
</dbReference>
<dbReference type="AlphaFoldDB" id="A0A2T5DXG0"/>
<reference evidence="1 2" key="1">
    <citation type="submission" date="2017-11" db="EMBL/GenBank/DDBJ databases">
        <title>Population delineation of vibrios coincides with oyster pathogenicity.</title>
        <authorList>
            <person name="Bruto M."/>
            <person name="Labreuche Y."/>
            <person name="James A."/>
            <person name="Piel D."/>
            <person name="Chenivesse S."/>
            <person name="Petton B."/>
            <person name="Polz M.F."/>
            <person name="Le Roux F."/>
        </authorList>
    </citation>
    <scope>NUCLEOTIDE SEQUENCE [LARGE SCALE GENOMIC DNA]</scope>
    <source>
        <strain evidence="1 2">1F_55</strain>
    </source>
</reference>
<evidence type="ECO:0000313" key="2">
    <source>
        <dbReference type="Proteomes" id="UP000244080"/>
    </source>
</evidence>
<comment type="caution">
    <text evidence="1">The sequence shown here is derived from an EMBL/GenBank/DDBJ whole genome shotgun (WGS) entry which is preliminary data.</text>
</comment>